<proteinExistence type="predicted"/>
<dbReference type="AlphaFoldDB" id="A0A0U2U9W5"/>
<dbReference type="InterPro" id="IPR001647">
    <property type="entry name" value="HTH_TetR"/>
</dbReference>
<dbReference type="Proteomes" id="UP000061660">
    <property type="component" value="Chromosome"/>
</dbReference>
<reference evidence="2 3" key="2">
    <citation type="journal article" date="2016" name="Genome Announc.">
        <title>Complete Genome Sequences of Two Interactive Moderate Thermophiles, Paenibacillus napthalenovorans 32O-Y and Paenibacillus sp. 32O-W.</title>
        <authorList>
            <person name="Butler R.R.III."/>
            <person name="Wang J."/>
            <person name="Stark B.C."/>
            <person name="Pombert J.F."/>
        </authorList>
    </citation>
    <scope>NUCLEOTIDE SEQUENCE [LARGE SCALE GENOMIC DNA]</scope>
    <source>
        <strain evidence="2 3">32O-Y</strain>
    </source>
</reference>
<name>A0A0U2U9W5_9BACL</name>
<organism evidence="2 3">
    <name type="scientific">Paenibacillus naphthalenovorans</name>
    <dbReference type="NCBI Taxonomy" id="162209"/>
    <lineage>
        <taxon>Bacteria</taxon>
        <taxon>Bacillati</taxon>
        <taxon>Bacillota</taxon>
        <taxon>Bacilli</taxon>
        <taxon>Bacillales</taxon>
        <taxon>Paenibacillaceae</taxon>
        <taxon>Paenibacillus</taxon>
    </lineage>
</organism>
<evidence type="ECO:0000313" key="2">
    <source>
        <dbReference type="EMBL" id="ALS23081.1"/>
    </source>
</evidence>
<evidence type="ECO:0000313" key="3">
    <source>
        <dbReference type="Proteomes" id="UP000061660"/>
    </source>
</evidence>
<protein>
    <submittedName>
        <fullName evidence="2">TetR family transcriptional regulator</fullName>
    </submittedName>
</protein>
<dbReference type="Gene3D" id="1.10.10.60">
    <property type="entry name" value="Homeodomain-like"/>
    <property type="match status" value="1"/>
</dbReference>
<accession>A0A0U2U9W5</accession>
<sequence>MTFDGSSVNRRQGSDTKTEILDIALSLFVKKGYHETSMQDIADTAGLTKGGLYYYIKSKDDVLFLLHDRFIVEGLRRLRLVEAEALEPEHKLIELLKMHLQIIDQFKDDITLFFNCMKYLSDDKKQAVQVKRDEYEDIFVRVLEEGKKKGVFKVEDSHIVVLYVLGACNFMHTWYKPGKGKSIEELSDIFITLITKGLFQ</sequence>
<dbReference type="OrthoDB" id="268339at2"/>
<dbReference type="InterPro" id="IPR041490">
    <property type="entry name" value="KstR2_TetR_C"/>
</dbReference>
<dbReference type="Gene3D" id="1.10.357.10">
    <property type="entry name" value="Tetracycline Repressor, domain 2"/>
    <property type="match status" value="1"/>
</dbReference>
<dbReference type="EMBL" id="CP013652">
    <property type="protein sequence ID" value="ALS23081.1"/>
    <property type="molecule type" value="Genomic_DNA"/>
</dbReference>
<dbReference type="KEGG" id="pnp:IJ22_27080"/>
<gene>
    <name evidence="2" type="ORF">IJ22_27080</name>
</gene>
<dbReference type="RefSeq" id="WP_054818802.1">
    <property type="nucleotide sequence ID" value="NZ_BJCS01000004.1"/>
</dbReference>
<dbReference type="InterPro" id="IPR009057">
    <property type="entry name" value="Homeodomain-like_sf"/>
</dbReference>
<dbReference type="SUPFAM" id="SSF46689">
    <property type="entry name" value="Homeodomain-like"/>
    <property type="match status" value="1"/>
</dbReference>
<evidence type="ECO:0000256" key="1">
    <source>
        <dbReference type="ARBA" id="ARBA00023125"/>
    </source>
</evidence>
<dbReference type="SUPFAM" id="SSF48498">
    <property type="entry name" value="Tetracyclin repressor-like, C-terminal domain"/>
    <property type="match status" value="1"/>
</dbReference>
<dbReference type="STRING" id="162209.IJ22_27080"/>
<dbReference type="PANTHER" id="PTHR43479:SF11">
    <property type="entry name" value="ACREF_ENVCD OPERON REPRESSOR-RELATED"/>
    <property type="match status" value="1"/>
</dbReference>
<dbReference type="InterPro" id="IPR050624">
    <property type="entry name" value="HTH-type_Tx_Regulator"/>
</dbReference>
<keyword evidence="1" id="KW-0238">DNA-binding</keyword>
<dbReference type="InterPro" id="IPR036271">
    <property type="entry name" value="Tet_transcr_reg_TetR-rel_C_sf"/>
</dbReference>
<reference evidence="3" key="1">
    <citation type="submission" date="2015-12" db="EMBL/GenBank/DDBJ databases">
        <title>Complete genome sequences of two moderately thermophilic Paenibacillus species.</title>
        <authorList>
            <person name="Butler R.III."/>
            <person name="Wang J."/>
            <person name="Stark B.C."/>
            <person name="Pombert J.-F."/>
        </authorList>
    </citation>
    <scope>NUCLEOTIDE SEQUENCE [LARGE SCALE GENOMIC DNA]</scope>
    <source>
        <strain evidence="3">32O-Y</strain>
    </source>
</reference>
<dbReference type="PATRIC" id="fig|162209.4.peg.2882"/>
<dbReference type="PANTHER" id="PTHR43479">
    <property type="entry name" value="ACREF/ENVCD OPERON REPRESSOR-RELATED"/>
    <property type="match status" value="1"/>
</dbReference>
<dbReference type="PROSITE" id="PS50977">
    <property type="entry name" value="HTH_TETR_2"/>
    <property type="match status" value="1"/>
</dbReference>
<dbReference type="PRINTS" id="PR00455">
    <property type="entry name" value="HTHTETR"/>
</dbReference>
<dbReference type="Pfam" id="PF17932">
    <property type="entry name" value="TetR_C_24"/>
    <property type="match status" value="1"/>
</dbReference>
<dbReference type="GO" id="GO:0003677">
    <property type="term" value="F:DNA binding"/>
    <property type="evidence" value="ECO:0007669"/>
    <property type="project" value="UniProtKB-UniRule"/>
</dbReference>
<keyword evidence="3" id="KW-1185">Reference proteome</keyword>
<dbReference type="Pfam" id="PF00440">
    <property type="entry name" value="TetR_N"/>
    <property type="match status" value="1"/>
</dbReference>